<evidence type="ECO:0000313" key="7">
    <source>
        <dbReference type="EMBL" id="KAF9332736.1"/>
    </source>
</evidence>
<dbReference type="Proteomes" id="UP000696485">
    <property type="component" value="Unassembled WGS sequence"/>
</dbReference>
<keyword evidence="8" id="KW-1185">Reference proteome</keyword>
<evidence type="ECO:0000256" key="3">
    <source>
        <dbReference type="ARBA" id="ARBA00022827"/>
    </source>
</evidence>
<dbReference type="GO" id="GO:0004497">
    <property type="term" value="F:monooxygenase activity"/>
    <property type="evidence" value="ECO:0007669"/>
    <property type="project" value="InterPro"/>
</dbReference>
<sequence>MSLPFQFGRPPPEQIPSQTSYEASSKPRVLIAGAGIGGLTLAILLKKAGVPFEVFERNRDVKQLDSVMALGAPIAPLLQQLGIYDDLVKIAKPLAEVNVITDDMEPVYTMNMDRLKEAPDLYDLLWKQVPRENIILGKSFHNFDQDKKSVLVRCTDASKYYCDILIGADGANSKVRENMYKSLEGTNVLSASDIAPLPYGYICLVGQTNVLDPEEFPDVKEEFCKDYFVVGTNSKYTWCTFITKKNTLCWMVIEFLDRAATKEDESFRHPNWGSQAAETMCNQVRDFKVPGGKDGKVHTLGDLIDRTPKDRISRIMLEEKLFSTWHSGRVALLGDACHKLIPSSGQGATSAMHDAVALANWIVSLESPSMVDVNNAFKEYQAERYPIAKEEFEQNQGFTNVLGKGIRSAITRSVLRWLPDSVWDGSLTKMVLVRPQASFLPLVEDKGTVELAPQPSLTKTLPIIKERALTKERAAKRSSVIAV</sequence>
<evidence type="ECO:0000256" key="1">
    <source>
        <dbReference type="ARBA" id="ARBA00007992"/>
    </source>
</evidence>
<comment type="caution">
    <text evidence="7">The sequence shown here is derived from an EMBL/GenBank/DDBJ whole genome shotgun (WGS) entry which is preliminary data.</text>
</comment>
<feature type="domain" description="FAD-binding" evidence="6">
    <location>
        <begin position="28"/>
        <end position="188"/>
    </location>
</feature>
<dbReference type="PRINTS" id="PR00420">
    <property type="entry name" value="RNGMNOXGNASE"/>
</dbReference>
<dbReference type="InterPro" id="IPR050562">
    <property type="entry name" value="FAD_mOase_fung"/>
</dbReference>
<dbReference type="Gene3D" id="3.50.50.60">
    <property type="entry name" value="FAD/NAD(P)-binding domain"/>
    <property type="match status" value="1"/>
</dbReference>
<dbReference type="PANTHER" id="PTHR47356">
    <property type="entry name" value="FAD-DEPENDENT MONOOXYGENASE ASQG-RELATED"/>
    <property type="match status" value="1"/>
</dbReference>
<keyword evidence="2" id="KW-0285">Flavoprotein</keyword>
<dbReference type="SUPFAM" id="SSF51905">
    <property type="entry name" value="FAD/NAD(P)-binding domain"/>
    <property type="match status" value="1"/>
</dbReference>
<gene>
    <name evidence="7" type="ORF">BG006_004388</name>
</gene>
<comment type="similarity">
    <text evidence="1">Belongs to the paxM FAD-dependent monooxygenase family.</text>
</comment>
<dbReference type="InterPro" id="IPR036188">
    <property type="entry name" value="FAD/NAD-bd_sf"/>
</dbReference>
<organism evidence="7 8">
    <name type="scientific">Podila minutissima</name>
    <dbReference type="NCBI Taxonomy" id="64525"/>
    <lineage>
        <taxon>Eukaryota</taxon>
        <taxon>Fungi</taxon>
        <taxon>Fungi incertae sedis</taxon>
        <taxon>Mucoromycota</taxon>
        <taxon>Mortierellomycotina</taxon>
        <taxon>Mortierellomycetes</taxon>
        <taxon>Mortierellales</taxon>
        <taxon>Mortierellaceae</taxon>
        <taxon>Podila</taxon>
    </lineage>
</organism>
<evidence type="ECO:0000313" key="8">
    <source>
        <dbReference type="Proteomes" id="UP000696485"/>
    </source>
</evidence>
<evidence type="ECO:0000256" key="5">
    <source>
        <dbReference type="SAM" id="MobiDB-lite"/>
    </source>
</evidence>
<evidence type="ECO:0000259" key="6">
    <source>
        <dbReference type="Pfam" id="PF01494"/>
    </source>
</evidence>
<name>A0A9P5SM90_9FUNG</name>
<dbReference type="InterPro" id="IPR002938">
    <property type="entry name" value="FAD-bd"/>
</dbReference>
<dbReference type="EMBL" id="JAAAUY010000242">
    <property type="protein sequence ID" value="KAF9332736.1"/>
    <property type="molecule type" value="Genomic_DNA"/>
</dbReference>
<dbReference type="AlphaFoldDB" id="A0A9P5SM90"/>
<accession>A0A9P5SM90</accession>
<dbReference type="Pfam" id="PF01494">
    <property type="entry name" value="FAD_binding_3"/>
    <property type="match status" value="2"/>
</dbReference>
<feature type="domain" description="FAD-binding" evidence="6">
    <location>
        <begin position="309"/>
        <end position="390"/>
    </location>
</feature>
<keyword evidence="3" id="KW-0274">FAD</keyword>
<dbReference type="GO" id="GO:0071949">
    <property type="term" value="F:FAD binding"/>
    <property type="evidence" value="ECO:0007669"/>
    <property type="project" value="InterPro"/>
</dbReference>
<protein>
    <recommendedName>
        <fullName evidence="6">FAD-binding domain-containing protein</fullName>
    </recommendedName>
</protein>
<evidence type="ECO:0000256" key="2">
    <source>
        <dbReference type="ARBA" id="ARBA00022630"/>
    </source>
</evidence>
<dbReference type="PANTHER" id="PTHR47356:SF2">
    <property type="entry name" value="FAD-BINDING DOMAIN-CONTAINING PROTEIN-RELATED"/>
    <property type="match status" value="1"/>
</dbReference>
<reference evidence="7" key="1">
    <citation type="journal article" date="2020" name="Fungal Divers.">
        <title>Resolving the Mortierellaceae phylogeny through synthesis of multi-gene phylogenetics and phylogenomics.</title>
        <authorList>
            <person name="Vandepol N."/>
            <person name="Liber J."/>
            <person name="Desiro A."/>
            <person name="Na H."/>
            <person name="Kennedy M."/>
            <person name="Barry K."/>
            <person name="Grigoriev I.V."/>
            <person name="Miller A.N."/>
            <person name="O'Donnell K."/>
            <person name="Stajich J.E."/>
            <person name="Bonito G."/>
        </authorList>
    </citation>
    <scope>NUCLEOTIDE SEQUENCE</scope>
    <source>
        <strain evidence="7">NVP1</strain>
    </source>
</reference>
<evidence type="ECO:0000256" key="4">
    <source>
        <dbReference type="ARBA" id="ARBA00023002"/>
    </source>
</evidence>
<proteinExistence type="inferred from homology"/>
<feature type="region of interest" description="Disordered" evidence="5">
    <location>
        <begin position="1"/>
        <end position="20"/>
    </location>
</feature>
<keyword evidence="4" id="KW-0560">Oxidoreductase</keyword>